<protein>
    <submittedName>
        <fullName evidence="4">Acyltransferase</fullName>
    </submittedName>
</protein>
<feature type="transmembrane region" description="Helical" evidence="1">
    <location>
        <begin position="60"/>
        <end position="79"/>
    </location>
</feature>
<keyword evidence="5" id="KW-1185">Reference proteome</keyword>
<feature type="transmembrane region" description="Helical" evidence="1">
    <location>
        <begin position="216"/>
        <end position="235"/>
    </location>
</feature>
<keyword evidence="1" id="KW-0472">Membrane</keyword>
<feature type="transmembrane region" description="Helical" evidence="1">
    <location>
        <begin position="345"/>
        <end position="363"/>
    </location>
</feature>
<accession>A0A7X6QM94</accession>
<feature type="domain" description="SGNH" evidence="3">
    <location>
        <begin position="432"/>
        <end position="652"/>
    </location>
</feature>
<dbReference type="GO" id="GO:0016020">
    <property type="term" value="C:membrane"/>
    <property type="evidence" value="ECO:0007669"/>
    <property type="project" value="TreeGrafter"/>
</dbReference>
<dbReference type="Proteomes" id="UP000544090">
    <property type="component" value="Unassembled WGS sequence"/>
</dbReference>
<organism evidence="4 5">
    <name type="scientific">Arthrobacter mobilis</name>
    <dbReference type="NCBI Taxonomy" id="2724944"/>
    <lineage>
        <taxon>Bacteria</taxon>
        <taxon>Bacillati</taxon>
        <taxon>Actinomycetota</taxon>
        <taxon>Actinomycetes</taxon>
        <taxon>Micrococcales</taxon>
        <taxon>Micrococcaceae</taxon>
        <taxon>Arthrobacter</taxon>
    </lineage>
</organism>
<dbReference type="PANTHER" id="PTHR23028">
    <property type="entry name" value="ACETYLTRANSFERASE"/>
    <property type="match status" value="1"/>
</dbReference>
<dbReference type="GO" id="GO:0016747">
    <property type="term" value="F:acyltransferase activity, transferring groups other than amino-acyl groups"/>
    <property type="evidence" value="ECO:0007669"/>
    <property type="project" value="InterPro"/>
</dbReference>
<feature type="transmembrane region" description="Helical" evidence="1">
    <location>
        <begin position="307"/>
        <end position="324"/>
    </location>
</feature>
<dbReference type="EMBL" id="JAAZSQ010000025">
    <property type="protein sequence ID" value="NKX56494.1"/>
    <property type="molecule type" value="Genomic_DNA"/>
</dbReference>
<dbReference type="GO" id="GO:0009103">
    <property type="term" value="P:lipopolysaccharide biosynthetic process"/>
    <property type="evidence" value="ECO:0007669"/>
    <property type="project" value="TreeGrafter"/>
</dbReference>
<evidence type="ECO:0000313" key="5">
    <source>
        <dbReference type="Proteomes" id="UP000544090"/>
    </source>
</evidence>
<dbReference type="PANTHER" id="PTHR23028:SF53">
    <property type="entry name" value="ACYL_TRANSF_3 DOMAIN-CONTAINING PROTEIN"/>
    <property type="match status" value="1"/>
</dbReference>
<dbReference type="Pfam" id="PF01757">
    <property type="entry name" value="Acyl_transf_3"/>
    <property type="match status" value="1"/>
</dbReference>
<comment type="caution">
    <text evidence="4">The sequence shown here is derived from an EMBL/GenBank/DDBJ whole genome shotgun (WGS) entry which is preliminary data.</text>
</comment>
<proteinExistence type="predicted"/>
<feature type="transmembrane region" description="Helical" evidence="1">
    <location>
        <begin position="20"/>
        <end position="40"/>
    </location>
</feature>
<dbReference type="InterPro" id="IPR002656">
    <property type="entry name" value="Acyl_transf_3_dom"/>
</dbReference>
<feature type="domain" description="Acyltransferase 3" evidence="2">
    <location>
        <begin position="2"/>
        <end position="324"/>
    </location>
</feature>
<dbReference type="InterPro" id="IPR043968">
    <property type="entry name" value="SGNH"/>
</dbReference>
<keyword evidence="1" id="KW-1133">Transmembrane helix</keyword>
<evidence type="ECO:0000259" key="2">
    <source>
        <dbReference type="Pfam" id="PF01757"/>
    </source>
</evidence>
<sequence>MAVSLVVIFHLWPGALTGGFVGVDVFFVISGYLITAHLVANPPRTVRDLASFWGRRIRRLLPAAFLVLLVTAVAARILAPSTQWAAIAREIIASALYVENWALASASVDYLAAENAPTPSQHFWSLSVEEQFYLFWPLVILAGFWLARKWGANATVLTGFVMLGLAAVSLAVSVHTTASEPASAYFITPARIWELAVGGLVAVIGPWAAPRLAGPVRILLAWTGIAGILLAGFTYDGATPFPGYTALLPVLGTALVILPAAQDRLSPTHLLRAKPLQWLGDVSYSVYLWHWPLIMLLPYATGGERGWLENAVIVVLTVVLAWLTKTCVEDKFRSAHPSGRLTPTYRFAAAGMIALTVLGSAQLGEVHYRQQMAGEQLEELKKGGDGCLGAAAIASGDECPPDNRMIPEPAVAKNDRSDAYRDNCWSNEPFTERPVCTYGNGDIEIALVGNSHAGHWLPALQVLAERHNWTITTFLVSRCNPTDAQLEFDTDEMTENCHAYGEWVMEQTKGKAFDLVITSERQSVPVHGTSWETTEAPAVEGYKSYLKQWADAGTKVLVIKDPPYPGNEISSIPDCLAAKDVDSCSGTPESWHWMDPLDQAARELAHPHIHRTDMDEYFCTDGVCPAVVGSVVTYFDGSHITATYARTLAPYLQEPIEKALAGQPPTG</sequence>
<evidence type="ECO:0000256" key="1">
    <source>
        <dbReference type="SAM" id="Phobius"/>
    </source>
</evidence>
<feature type="transmembrane region" description="Helical" evidence="1">
    <location>
        <begin position="241"/>
        <end position="261"/>
    </location>
</feature>
<keyword evidence="1" id="KW-0812">Transmembrane</keyword>
<reference evidence="4 5" key="1">
    <citation type="submission" date="2020-04" db="EMBL/GenBank/DDBJ databases">
        <title>Arthrobacter sp. nov.</title>
        <authorList>
            <person name="Liu S."/>
        </authorList>
    </citation>
    <scope>NUCLEOTIDE SEQUENCE [LARGE SCALE GENOMIC DNA]</scope>
    <source>
        <strain evidence="4 5">E918</strain>
    </source>
</reference>
<name>A0A7X6QM94_9MICC</name>
<keyword evidence="4" id="KW-0808">Transferase</keyword>
<dbReference type="Pfam" id="PF19040">
    <property type="entry name" value="SGNH"/>
    <property type="match status" value="1"/>
</dbReference>
<feature type="transmembrane region" description="Helical" evidence="1">
    <location>
        <begin position="154"/>
        <end position="172"/>
    </location>
</feature>
<feature type="transmembrane region" description="Helical" evidence="1">
    <location>
        <begin position="192"/>
        <end position="209"/>
    </location>
</feature>
<feature type="transmembrane region" description="Helical" evidence="1">
    <location>
        <begin position="282"/>
        <end position="301"/>
    </location>
</feature>
<dbReference type="AlphaFoldDB" id="A0A7X6QM94"/>
<gene>
    <name evidence="4" type="ORF">HGG74_18590</name>
</gene>
<dbReference type="InterPro" id="IPR050879">
    <property type="entry name" value="Acyltransferase_3"/>
</dbReference>
<evidence type="ECO:0000313" key="4">
    <source>
        <dbReference type="EMBL" id="NKX56494.1"/>
    </source>
</evidence>
<feature type="transmembrane region" description="Helical" evidence="1">
    <location>
        <begin position="131"/>
        <end position="147"/>
    </location>
</feature>
<keyword evidence="4" id="KW-0012">Acyltransferase</keyword>
<evidence type="ECO:0000259" key="3">
    <source>
        <dbReference type="Pfam" id="PF19040"/>
    </source>
</evidence>